<dbReference type="InterPro" id="IPR029068">
    <property type="entry name" value="Glyas_Bleomycin-R_OHBP_Dase"/>
</dbReference>
<dbReference type="RefSeq" id="WP_250873320.1">
    <property type="nucleotide sequence ID" value="NZ_JALXFV010000003.1"/>
</dbReference>
<dbReference type="AlphaFoldDB" id="A0ABD6AU15"/>
<dbReference type="InterPro" id="IPR037523">
    <property type="entry name" value="VOC_core"/>
</dbReference>
<dbReference type="Proteomes" id="UP001597187">
    <property type="component" value="Unassembled WGS sequence"/>
</dbReference>
<comment type="caution">
    <text evidence="2">The sequence shown here is derived from an EMBL/GenBank/DDBJ whole genome shotgun (WGS) entry which is preliminary data.</text>
</comment>
<dbReference type="SUPFAM" id="SSF54593">
    <property type="entry name" value="Glyoxalase/Bleomycin resistance protein/Dihydroxybiphenyl dioxygenase"/>
    <property type="match status" value="1"/>
</dbReference>
<evidence type="ECO:0000259" key="1">
    <source>
        <dbReference type="PROSITE" id="PS51819"/>
    </source>
</evidence>
<feature type="domain" description="VOC" evidence="1">
    <location>
        <begin position="6"/>
        <end position="132"/>
    </location>
</feature>
<keyword evidence="3" id="KW-1185">Reference proteome</keyword>
<name>A0ABD6AU15_9EURY</name>
<dbReference type="Pfam" id="PF00903">
    <property type="entry name" value="Glyoxalase"/>
    <property type="match status" value="1"/>
</dbReference>
<proteinExistence type="predicted"/>
<reference evidence="2 3" key="1">
    <citation type="journal article" date="2019" name="Int. J. Syst. Evol. Microbiol.">
        <title>The Global Catalogue of Microorganisms (GCM) 10K type strain sequencing project: providing services to taxonomists for standard genome sequencing and annotation.</title>
        <authorList>
            <consortium name="The Broad Institute Genomics Platform"/>
            <consortium name="The Broad Institute Genome Sequencing Center for Infectious Disease"/>
            <person name="Wu L."/>
            <person name="Ma J."/>
        </authorList>
    </citation>
    <scope>NUCLEOTIDE SEQUENCE [LARGE SCALE GENOMIC DNA]</scope>
    <source>
        <strain evidence="2 3">CGMCC 1.12563</strain>
    </source>
</reference>
<accession>A0ABD6AU15</accession>
<dbReference type="EMBL" id="JBHUDC010000003">
    <property type="protein sequence ID" value="MFD1513368.1"/>
    <property type="molecule type" value="Genomic_DNA"/>
</dbReference>
<evidence type="ECO:0000313" key="3">
    <source>
        <dbReference type="Proteomes" id="UP001597187"/>
    </source>
</evidence>
<gene>
    <name evidence="2" type="ORF">ACFSBT_08765</name>
</gene>
<organism evidence="2 3">
    <name type="scientific">Halomarina rubra</name>
    <dbReference type="NCBI Taxonomy" id="2071873"/>
    <lineage>
        <taxon>Archaea</taxon>
        <taxon>Methanobacteriati</taxon>
        <taxon>Methanobacteriota</taxon>
        <taxon>Stenosarchaea group</taxon>
        <taxon>Halobacteria</taxon>
        <taxon>Halobacteriales</taxon>
        <taxon>Natronomonadaceae</taxon>
        <taxon>Halomarina</taxon>
    </lineage>
</organism>
<protein>
    <submittedName>
        <fullName evidence="2">VOC family protein</fullName>
    </submittedName>
</protein>
<dbReference type="PROSITE" id="PS51819">
    <property type="entry name" value="VOC"/>
    <property type="match status" value="1"/>
</dbReference>
<dbReference type="InterPro" id="IPR004360">
    <property type="entry name" value="Glyas_Fos-R_dOase_dom"/>
</dbReference>
<evidence type="ECO:0000313" key="2">
    <source>
        <dbReference type="EMBL" id="MFD1513368.1"/>
    </source>
</evidence>
<sequence length="141" mass="15623">MTAIEGLGEVAFRTERLDEMVAFYGDVLGLDRVDDPPFEGSAFFRAGDGVAGHTQVLVLFDRSGSVGYTPPERERTTVDHVAFGVRPEAFDDEAARLEGLGYDLKFAYHEWVEWRSLYLDDPDGNSVELVCFDPETAAPAE</sequence>
<dbReference type="Gene3D" id="3.10.180.10">
    <property type="entry name" value="2,3-Dihydroxybiphenyl 1,2-Dioxygenase, domain 1"/>
    <property type="match status" value="1"/>
</dbReference>